<dbReference type="Gene3D" id="1.10.510.10">
    <property type="entry name" value="Transferase(Phosphotransferase) domain 1"/>
    <property type="match status" value="1"/>
</dbReference>
<dbReference type="GO" id="GO:0004674">
    <property type="term" value="F:protein serine/threonine kinase activity"/>
    <property type="evidence" value="ECO:0007669"/>
    <property type="project" value="TreeGrafter"/>
</dbReference>
<dbReference type="InterPro" id="IPR000719">
    <property type="entry name" value="Prot_kinase_dom"/>
</dbReference>
<dbReference type="Gene3D" id="3.30.200.20">
    <property type="entry name" value="Phosphorylase Kinase, domain 1"/>
    <property type="match status" value="1"/>
</dbReference>
<feature type="domain" description="Protein kinase" evidence="2">
    <location>
        <begin position="182"/>
        <end position="545"/>
    </location>
</feature>
<dbReference type="InterPro" id="IPR011009">
    <property type="entry name" value="Kinase-like_dom_sf"/>
</dbReference>
<dbReference type="PROSITE" id="PS50011">
    <property type="entry name" value="PROTEIN_KINASE_DOM"/>
    <property type="match status" value="1"/>
</dbReference>
<reference evidence="3" key="1">
    <citation type="submission" date="2012-08" db="EMBL/GenBank/DDBJ databases">
        <title>Genome analysis of Colletotrichum orbiculare and Colletotrichum fructicola.</title>
        <authorList>
            <person name="Gan P.H.P."/>
            <person name="Ikeda K."/>
            <person name="Irieda H."/>
            <person name="Narusaka M."/>
            <person name="O'Connell R.J."/>
            <person name="Narusaka Y."/>
            <person name="Takano Y."/>
            <person name="Kubo Y."/>
            <person name="Shirasu K."/>
        </authorList>
    </citation>
    <scope>NUCLEOTIDE SEQUENCE</scope>
    <source>
        <strain evidence="3">Nara gc5</strain>
    </source>
</reference>
<evidence type="ECO:0000313" key="3">
    <source>
        <dbReference type="EMBL" id="ELA29662.1"/>
    </source>
</evidence>
<dbReference type="CDD" id="cd00180">
    <property type="entry name" value="PKc"/>
    <property type="match status" value="1"/>
</dbReference>
<evidence type="ECO:0000256" key="1">
    <source>
        <dbReference type="SAM" id="MobiDB-lite"/>
    </source>
</evidence>
<dbReference type="STRING" id="1213859.L2FTI2"/>
<gene>
    <name evidence="3" type="ORF">CGGC5_9912</name>
</gene>
<proteinExistence type="predicted"/>
<feature type="compositionally biased region" description="Low complexity" evidence="1">
    <location>
        <begin position="599"/>
        <end position="613"/>
    </location>
</feature>
<dbReference type="EMBL" id="KB020840">
    <property type="protein sequence ID" value="ELA29662.1"/>
    <property type="molecule type" value="Genomic_DNA"/>
</dbReference>
<dbReference type="PANTHER" id="PTHR24359">
    <property type="entry name" value="SERINE/THREONINE-PROTEIN KINASE SBK1"/>
    <property type="match status" value="1"/>
</dbReference>
<feature type="region of interest" description="Disordered" evidence="1">
    <location>
        <begin position="585"/>
        <end position="613"/>
    </location>
</feature>
<dbReference type="GO" id="GO:0005524">
    <property type="term" value="F:ATP binding"/>
    <property type="evidence" value="ECO:0007669"/>
    <property type="project" value="InterPro"/>
</dbReference>
<sequence length="844" mass="95532">MTTPVGNLEMSMSTPQKTQNVSLRKQIRKSYVDSNFPPGGGKSKYLPQDHIESLVTREAIAVELGLVSVASQKPYEGLIDWTLKYASRLFLIVLNSQFVRTRTELYDAMALFRSSGLDDSKLPWSETSDFPDENVEESDDRWARSEMSEHFSPAQWKFLALVIRSGIFQYTIQPGEILPFTQVSGEKPKEGAFGKVYRVKIQQSHTDYSFDEIAVKEIQTSGGVPQAALEAAWLAEVGVLRKVKKLRNPHIIECLAALERGPDRYLLFPWADGGSLRDYWENTPRQMPTHSLVKEALVQLQGLGAALSGLHYFGLDDNSEEQPDDLPHVHTEDVAEEYNSDGAETSIRHGDLKPENLLWFTEHGQNVDGARYLKIADMGLAKRHVVRTQDRSRLTATTYGTILYEAPEAEPAFGQQPRSRLYDIWSMGCIITEWIIWLLYGNTELQRFYNDLKGPNHDPKKPVSYYESINTSLGGRSKEPVLHPQVVHWISYIRSQHPECRRKSAINDLLKFVEERLLVFRLPDRRPTTISRAKSQGTSLPAPNVEDTAIRYRATSIDFERAMSNILREVEKSHDYLLMSSVAELSTASPPPPRGSRLQPQMAAPTPSATQPAAGLGVQQLALPTRTARNNYTLPPLEDWRFPVDNDFAEDVAALLGQKSLAPTLSTPDKLYSQTYFECGQGVRCETLAKMQNDMADFLGDPRFPDKAMKEKSRAVRIRYFQDLYRRYSQLEFSHIQDRPIAIAGLENRLLRAYTIEGGYGIFDDGPGKGLFHRSLLWQRNEEEGALKAIDFSLRPDSAAPTWSWMAYEGGIDYLDPPFQETEWERTDVEPPCATIQRGRGSRA</sequence>
<organism evidence="3">
    <name type="scientific">Colletotrichum fructicola (strain Nara gc5)</name>
    <name type="common">Anthracnose fungus</name>
    <name type="synonym">Colletotrichum gloeosporioides (strain Nara gc5)</name>
    <dbReference type="NCBI Taxonomy" id="1213859"/>
    <lineage>
        <taxon>Eukaryota</taxon>
        <taxon>Fungi</taxon>
        <taxon>Dikarya</taxon>
        <taxon>Ascomycota</taxon>
        <taxon>Pezizomycotina</taxon>
        <taxon>Sordariomycetes</taxon>
        <taxon>Hypocreomycetidae</taxon>
        <taxon>Glomerellales</taxon>
        <taxon>Glomerellaceae</taxon>
        <taxon>Colletotrichum</taxon>
        <taxon>Colletotrichum gloeosporioides species complex</taxon>
    </lineage>
</organism>
<accession>L2FTI2</accession>
<name>L2FTI2_COLFN</name>
<evidence type="ECO:0000259" key="2">
    <source>
        <dbReference type="PROSITE" id="PS50011"/>
    </source>
</evidence>
<feature type="region of interest" description="Disordered" evidence="1">
    <location>
        <begin position="1"/>
        <end position="20"/>
    </location>
</feature>
<dbReference type="AlphaFoldDB" id="L2FTI2"/>
<dbReference type="SMART" id="SM00220">
    <property type="entry name" value="S_TKc"/>
    <property type="match status" value="1"/>
</dbReference>
<dbReference type="PANTHER" id="PTHR24359:SF1">
    <property type="entry name" value="INHIBITOR OF NUCLEAR FACTOR KAPPA-B KINASE EPSILON SUBUNIT HOMOLOG 1-RELATED"/>
    <property type="match status" value="1"/>
</dbReference>
<protein>
    <submittedName>
        <fullName evidence="3">Tol-like protein</fullName>
    </submittedName>
</protein>
<dbReference type="SUPFAM" id="SSF56112">
    <property type="entry name" value="Protein kinase-like (PK-like)"/>
    <property type="match status" value="1"/>
</dbReference>
<dbReference type="Pfam" id="PF00069">
    <property type="entry name" value="Pkinase"/>
    <property type="match status" value="1"/>
</dbReference>
<dbReference type="HOGENOM" id="CLU_002639_7_0_1"/>